<gene>
    <name evidence="2" type="ORF">LOTGIDRAFT_166645</name>
</gene>
<protein>
    <submittedName>
        <fullName evidence="2">Uncharacterized protein</fullName>
    </submittedName>
</protein>
<accession>V3ZRG0</accession>
<reference evidence="2 3" key="1">
    <citation type="journal article" date="2013" name="Nature">
        <title>Insights into bilaterian evolution from three spiralian genomes.</title>
        <authorList>
            <person name="Simakov O."/>
            <person name="Marletaz F."/>
            <person name="Cho S.J."/>
            <person name="Edsinger-Gonzales E."/>
            <person name="Havlak P."/>
            <person name="Hellsten U."/>
            <person name="Kuo D.H."/>
            <person name="Larsson T."/>
            <person name="Lv J."/>
            <person name="Arendt D."/>
            <person name="Savage R."/>
            <person name="Osoegawa K."/>
            <person name="de Jong P."/>
            <person name="Grimwood J."/>
            <person name="Chapman J.A."/>
            <person name="Shapiro H."/>
            <person name="Aerts A."/>
            <person name="Otillar R.P."/>
            <person name="Terry A.Y."/>
            <person name="Boore J.L."/>
            <person name="Grigoriev I.V."/>
            <person name="Lindberg D.R."/>
            <person name="Seaver E.C."/>
            <person name="Weisblat D.A."/>
            <person name="Putnam N.H."/>
            <person name="Rokhsar D.S."/>
        </authorList>
    </citation>
    <scope>NUCLEOTIDE SEQUENCE [LARGE SCALE GENOMIC DNA]</scope>
</reference>
<dbReference type="OrthoDB" id="6081420at2759"/>
<evidence type="ECO:0000313" key="3">
    <source>
        <dbReference type="Proteomes" id="UP000030746"/>
    </source>
</evidence>
<dbReference type="AlphaFoldDB" id="V3ZRG0"/>
<sequence>MGASILLGLTILLSYVNQVHLQMFHPRDISRGGQQQEEQLRRGYLIQILKSFLNRRQEDATEKRKRSCNLNLGFHCQTDEYSSIADMYDFLQSALSPGKRKRNVKIVSIEGS</sequence>
<evidence type="ECO:0000256" key="1">
    <source>
        <dbReference type="SAM" id="SignalP"/>
    </source>
</evidence>
<dbReference type="EMBL" id="KB202954">
    <property type="protein sequence ID" value="ESO86917.1"/>
    <property type="molecule type" value="Genomic_DNA"/>
</dbReference>
<feature type="chain" id="PRO_5004717971" evidence="1">
    <location>
        <begin position="22"/>
        <end position="112"/>
    </location>
</feature>
<dbReference type="CTD" id="20240406"/>
<organism evidence="2 3">
    <name type="scientific">Lottia gigantea</name>
    <name type="common">Giant owl limpet</name>
    <dbReference type="NCBI Taxonomy" id="225164"/>
    <lineage>
        <taxon>Eukaryota</taxon>
        <taxon>Metazoa</taxon>
        <taxon>Spiralia</taxon>
        <taxon>Lophotrochozoa</taxon>
        <taxon>Mollusca</taxon>
        <taxon>Gastropoda</taxon>
        <taxon>Patellogastropoda</taxon>
        <taxon>Lottioidea</taxon>
        <taxon>Lottiidae</taxon>
        <taxon>Lottia</taxon>
    </lineage>
</organism>
<proteinExistence type="predicted"/>
<dbReference type="HOGENOM" id="CLU_2148690_0_0_1"/>
<name>V3ZRG0_LOTGI</name>
<keyword evidence="1" id="KW-0732">Signal</keyword>
<dbReference type="Proteomes" id="UP000030746">
    <property type="component" value="Unassembled WGS sequence"/>
</dbReference>
<evidence type="ECO:0000313" key="2">
    <source>
        <dbReference type="EMBL" id="ESO86917.1"/>
    </source>
</evidence>
<dbReference type="KEGG" id="lgi:LOTGIDRAFT_166645"/>
<keyword evidence="3" id="KW-1185">Reference proteome</keyword>
<feature type="signal peptide" evidence="1">
    <location>
        <begin position="1"/>
        <end position="21"/>
    </location>
</feature>
<dbReference type="RefSeq" id="XP_009062318.1">
    <property type="nucleotide sequence ID" value="XM_009064070.1"/>
</dbReference>
<dbReference type="GeneID" id="20240406"/>